<evidence type="ECO:0000256" key="7">
    <source>
        <dbReference type="ARBA" id="ARBA00022777"/>
    </source>
</evidence>
<evidence type="ECO:0000256" key="3">
    <source>
        <dbReference type="ARBA" id="ARBA00012438"/>
    </source>
</evidence>
<dbReference type="InterPro" id="IPR050428">
    <property type="entry name" value="TCS_sensor_his_kinase"/>
</dbReference>
<gene>
    <name evidence="13" type="ORF">I4641_02675</name>
</gene>
<dbReference type="AlphaFoldDB" id="A0A964FE90"/>
<dbReference type="PANTHER" id="PTHR45436">
    <property type="entry name" value="SENSOR HISTIDINE KINASE YKOH"/>
    <property type="match status" value="1"/>
</dbReference>
<evidence type="ECO:0000256" key="8">
    <source>
        <dbReference type="ARBA" id="ARBA00022989"/>
    </source>
</evidence>
<keyword evidence="6 11" id="KW-0812">Transmembrane</keyword>
<evidence type="ECO:0000256" key="11">
    <source>
        <dbReference type="SAM" id="Phobius"/>
    </source>
</evidence>
<dbReference type="PROSITE" id="PS50109">
    <property type="entry name" value="HIS_KIN"/>
    <property type="match status" value="1"/>
</dbReference>
<dbReference type="RefSeq" id="WP_229638886.1">
    <property type="nucleotide sequence ID" value="NZ_JADWDC010000004.1"/>
</dbReference>
<feature type="domain" description="Histidine kinase" evidence="12">
    <location>
        <begin position="230"/>
        <end position="448"/>
    </location>
</feature>
<dbReference type="PRINTS" id="PR00344">
    <property type="entry name" value="BCTRLSENSOR"/>
</dbReference>
<dbReference type="Gene3D" id="1.10.287.130">
    <property type="match status" value="1"/>
</dbReference>
<keyword evidence="4" id="KW-0597">Phosphoprotein</keyword>
<dbReference type="InterPro" id="IPR004358">
    <property type="entry name" value="Sig_transdc_His_kin-like_C"/>
</dbReference>
<protein>
    <recommendedName>
        <fullName evidence="3">histidine kinase</fullName>
        <ecNumber evidence="3">2.7.13.3</ecNumber>
    </recommendedName>
</protein>
<evidence type="ECO:0000313" key="13">
    <source>
        <dbReference type="EMBL" id="MCC0175886.1"/>
    </source>
</evidence>
<dbReference type="EMBL" id="JADWDC010000004">
    <property type="protein sequence ID" value="MCC0175886.1"/>
    <property type="molecule type" value="Genomic_DNA"/>
</dbReference>
<evidence type="ECO:0000256" key="6">
    <source>
        <dbReference type="ARBA" id="ARBA00022692"/>
    </source>
</evidence>
<evidence type="ECO:0000313" key="14">
    <source>
        <dbReference type="Proteomes" id="UP000729733"/>
    </source>
</evidence>
<evidence type="ECO:0000259" key="12">
    <source>
        <dbReference type="PROSITE" id="PS50109"/>
    </source>
</evidence>
<dbReference type="GO" id="GO:0000155">
    <property type="term" value="F:phosphorelay sensor kinase activity"/>
    <property type="evidence" value="ECO:0007669"/>
    <property type="project" value="InterPro"/>
</dbReference>
<dbReference type="Gene3D" id="3.30.565.10">
    <property type="entry name" value="Histidine kinase-like ATPase, C-terminal domain"/>
    <property type="match status" value="1"/>
</dbReference>
<keyword evidence="5" id="KW-0808">Transferase</keyword>
<evidence type="ECO:0000256" key="10">
    <source>
        <dbReference type="ARBA" id="ARBA00023136"/>
    </source>
</evidence>
<dbReference type="FunFam" id="3.30.565.10:FF:000006">
    <property type="entry name" value="Sensor histidine kinase WalK"/>
    <property type="match status" value="1"/>
</dbReference>
<dbReference type="InterPro" id="IPR003594">
    <property type="entry name" value="HATPase_dom"/>
</dbReference>
<keyword evidence="14" id="KW-1185">Reference proteome</keyword>
<dbReference type="Proteomes" id="UP000729733">
    <property type="component" value="Unassembled WGS sequence"/>
</dbReference>
<comment type="subcellular location">
    <subcellularLocation>
        <location evidence="2">Membrane</location>
    </subcellularLocation>
</comment>
<dbReference type="InterPro" id="IPR005467">
    <property type="entry name" value="His_kinase_dom"/>
</dbReference>
<evidence type="ECO:0000256" key="9">
    <source>
        <dbReference type="ARBA" id="ARBA00023012"/>
    </source>
</evidence>
<dbReference type="InterPro" id="IPR036097">
    <property type="entry name" value="HisK_dim/P_sf"/>
</dbReference>
<dbReference type="InterPro" id="IPR003661">
    <property type="entry name" value="HisK_dim/P_dom"/>
</dbReference>
<reference evidence="13" key="1">
    <citation type="journal article" date="2021" name="Antonie Van Leeuwenhoek">
        <title>Draft genome and description of Waterburya agarophytonicola gen. nov. sp. nov. (Pleurocapsales, Cyanobacteria): a seaweed symbiont.</title>
        <authorList>
            <person name="Bonthond G."/>
            <person name="Shalygin S."/>
            <person name="Bayer T."/>
            <person name="Weinberger F."/>
        </authorList>
    </citation>
    <scope>NUCLEOTIDE SEQUENCE</scope>
    <source>
        <strain evidence="13">KI4</strain>
    </source>
</reference>
<feature type="transmembrane region" description="Helical" evidence="11">
    <location>
        <begin position="20"/>
        <end position="42"/>
    </location>
</feature>
<keyword evidence="8 11" id="KW-1133">Transmembrane helix</keyword>
<evidence type="ECO:0000256" key="2">
    <source>
        <dbReference type="ARBA" id="ARBA00004370"/>
    </source>
</evidence>
<dbReference type="EC" id="2.7.13.3" evidence="3"/>
<dbReference type="Pfam" id="PF02518">
    <property type="entry name" value="HATPase_c"/>
    <property type="match status" value="1"/>
</dbReference>
<dbReference type="SUPFAM" id="SSF55874">
    <property type="entry name" value="ATPase domain of HSP90 chaperone/DNA topoisomerase II/histidine kinase"/>
    <property type="match status" value="1"/>
</dbReference>
<evidence type="ECO:0000256" key="4">
    <source>
        <dbReference type="ARBA" id="ARBA00022553"/>
    </source>
</evidence>
<comment type="caution">
    <text evidence="13">The sequence shown here is derived from an EMBL/GenBank/DDBJ whole genome shotgun (WGS) entry which is preliminary data.</text>
</comment>
<evidence type="ECO:0000256" key="1">
    <source>
        <dbReference type="ARBA" id="ARBA00000085"/>
    </source>
</evidence>
<dbReference type="SMART" id="SM00388">
    <property type="entry name" value="HisKA"/>
    <property type="match status" value="1"/>
</dbReference>
<feature type="transmembrane region" description="Helical" evidence="11">
    <location>
        <begin position="189"/>
        <end position="209"/>
    </location>
</feature>
<dbReference type="GO" id="GO:0016020">
    <property type="term" value="C:membrane"/>
    <property type="evidence" value="ECO:0007669"/>
    <property type="project" value="UniProtKB-SubCell"/>
</dbReference>
<dbReference type="CDD" id="cd00082">
    <property type="entry name" value="HisKA"/>
    <property type="match status" value="1"/>
</dbReference>
<organism evidence="13 14">
    <name type="scientific">Waterburya agarophytonicola KI4</name>
    <dbReference type="NCBI Taxonomy" id="2874699"/>
    <lineage>
        <taxon>Bacteria</taxon>
        <taxon>Bacillati</taxon>
        <taxon>Cyanobacteriota</taxon>
        <taxon>Cyanophyceae</taxon>
        <taxon>Pleurocapsales</taxon>
        <taxon>Hyellaceae</taxon>
        <taxon>Waterburya</taxon>
        <taxon>Waterburya agarophytonicola</taxon>
    </lineage>
</organism>
<dbReference type="SMART" id="SM00387">
    <property type="entry name" value="HATPase_c"/>
    <property type="match status" value="1"/>
</dbReference>
<keyword evidence="9" id="KW-0902">Two-component regulatory system</keyword>
<dbReference type="InterPro" id="IPR036890">
    <property type="entry name" value="HATPase_C_sf"/>
</dbReference>
<keyword evidence="10 11" id="KW-0472">Membrane</keyword>
<comment type="catalytic activity">
    <reaction evidence="1">
        <text>ATP + protein L-histidine = ADP + protein N-phospho-L-histidine.</text>
        <dbReference type="EC" id="2.7.13.3"/>
    </reaction>
</comment>
<proteinExistence type="predicted"/>
<dbReference type="SUPFAM" id="SSF47384">
    <property type="entry name" value="Homodimeric domain of signal transducing histidine kinase"/>
    <property type="match status" value="1"/>
</dbReference>
<dbReference type="PANTHER" id="PTHR45436:SF5">
    <property type="entry name" value="SENSOR HISTIDINE KINASE TRCS"/>
    <property type="match status" value="1"/>
</dbReference>
<name>A0A964FE90_9CYAN</name>
<accession>A0A964FE90</accession>
<sequence length="448" mass="50054">MVLGIVSNKSKNFSSQALRWRLLLSYMSVMMTILGISALAIYQYTRHNLYEQMDRRLEVLAQAASHNLVAIKAHYSKRQQRGLIGNPTSAKTRCYLDDDGDLDIPWQHLRQPDQGVEWFDAQKRLVGNAGTLLNDLPPQPGWQFGRQKKIRTVTLPAYSGSDGQKQLEGYIRANQVTDEIEVILTRLRWGLGLGGIGVIGLTGLGGIWLTKQSLKPIEQSFEQLKQFTADAAHELRSPLAAIKTSVQVMEYYPERLHPQDLKKVGAIASTTDHTIKLVEDLLLLTRIDSDVLQETVTWVELSLSEILEDLLELFQSSAQAKEITLESYLLPNVMLKGDGAELARLFRNLLENALQYTPSGGKVTVSMEQEGQNVYVNIKDTGVGIAPEHLSSIFDRFWRADRARTRRSGGMGMGLAIAMAIAKRYQGEISVTSQIDVGSCFRVKLPLD</sequence>
<evidence type="ECO:0000256" key="5">
    <source>
        <dbReference type="ARBA" id="ARBA00022679"/>
    </source>
</evidence>
<dbReference type="Pfam" id="PF00512">
    <property type="entry name" value="HisKA"/>
    <property type="match status" value="1"/>
</dbReference>
<keyword evidence="7 13" id="KW-0418">Kinase</keyword>